<dbReference type="InterPro" id="IPR003661">
    <property type="entry name" value="HisK_dim/P_dom"/>
</dbReference>
<keyword evidence="8" id="KW-0472">Membrane</keyword>
<dbReference type="PANTHER" id="PTHR45453:SF1">
    <property type="entry name" value="PHOSPHATE REGULON SENSOR PROTEIN PHOR"/>
    <property type="match status" value="1"/>
</dbReference>
<protein>
    <recommendedName>
        <fullName evidence="3">histidine kinase</fullName>
        <ecNumber evidence="3">2.7.13.3</ecNumber>
    </recommendedName>
</protein>
<evidence type="ECO:0000256" key="4">
    <source>
        <dbReference type="ARBA" id="ARBA00022553"/>
    </source>
</evidence>
<dbReference type="InterPro" id="IPR050351">
    <property type="entry name" value="BphY/WalK/GraS-like"/>
</dbReference>
<dbReference type="SMART" id="SM00387">
    <property type="entry name" value="HATPase_c"/>
    <property type="match status" value="1"/>
</dbReference>
<evidence type="ECO:0000256" key="5">
    <source>
        <dbReference type="ARBA" id="ARBA00022679"/>
    </source>
</evidence>
<dbReference type="InterPro" id="IPR036890">
    <property type="entry name" value="HATPase_C_sf"/>
</dbReference>
<dbReference type="GO" id="GO:0016036">
    <property type="term" value="P:cellular response to phosphate starvation"/>
    <property type="evidence" value="ECO:0007669"/>
    <property type="project" value="TreeGrafter"/>
</dbReference>
<organism evidence="10 11">
    <name type="scientific">Candidatus Blautia gallistercoris</name>
    <dbReference type="NCBI Taxonomy" id="2838490"/>
    <lineage>
        <taxon>Bacteria</taxon>
        <taxon>Bacillati</taxon>
        <taxon>Bacillota</taxon>
        <taxon>Clostridia</taxon>
        <taxon>Lachnospirales</taxon>
        <taxon>Lachnospiraceae</taxon>
        <taxon>Blautia</taxon>
    </lineage>
</organism>
<evidence type="ECO:0000256" key="7">
    <source>
        <dbReference type="ARBA" id="ARBA00023012"/>
    </source>
</evidence>
<dbReference type="GO" id="GO:0004721">
    <property type="term" value="F:phosphoprotein phosphatase activity"/>
    <property type="evidence" value="ECO:0007669"/>
    <property type="project" value="TreeGrafter"/>
</dbReference>
<dbReference type="EMBL" id="DXEX01000244">
    <property type="protein sequence ID" value="HIX60327.1"/>
    <property type="molecule type" value="Genomic_DNA"/>
</dbReference>
<feature type="domain" description="Histidine kinase" evidence="9">
    <location>
        <begin position="350"/>
        <end position="556"/>
    </location>
</feature>
<dbReference type="Gene3D" id="1.10.287.130">
    <property type="match status" value="1"/>
</dbReference>
<comment type="caution">
    <text evidence="10">The sequence shown here is derived from an EMBL/GenBank/DDBJ whole genome shotgun (WGS) entry which is preliminary data.</text>
</comment>
<name>A0A9D1WK67_9FIRM</name>
<evidence type="ECO:0000256" key="3">
    <source>
        <dbReference type="ARBA" id="ARBA00012438"/>
    </source>
</evidence>
<dbReference type="GO" id="GO:0005886">
    <property type="term" value="C:plasma membrane"/>
    <property type="evidence" value="ECO:0007669"/>
    <property type="project" value="TreeGrafter"/>
</dbReference>
<dbReference type="Pfam" id="PF00512">
    <property type="entry name" value="HisKA"/>
    <property type="match status" value="1"/>
</dbReference>
<dbReference type="CDD" id="cd00082">
    <property type="entry name" value="HisKA"/>
    <property type="match status" value="1"/>
</dbReference>
<reference evidence="10" key="1">
    <citation type="journal article" date="2021" name="PeerJ">
        <title>Extensive microbial diversity within the chicken gut microbiome revealed by metagenomics and culture.</title>
        <authorList>
            <person name="Gilroy R."/>
            <person name="Ravi A."/>
            <person name="Getino M."/>
            <person name="Pursley I."/>
            <person name="Horton D.L."/>
            <person name="Alikhan N.F."/>
            <person name="Baker D."/>
            <person name="Gharbi K."/>
            <person name="Hall N."/>
            <person name="Watson M."/>
            <person name="Adriaenssens E.M."/>
            <person name="Foster-Nyarko E."/>
            <person name="Jarju S."/>
            <person name="Secka A."/>
            <person name="Antonio M."/>
            <person name="Oren A."/>
            <person name="Chaudhuri R.R."/>
            <person name="La Ragione R."/>
            <person name="Hildebrand F."/>
            <person name="Pallen M.J."/>
        </authorList>
    </citation>
    <scope>NUCLEOTIDE SEQUENCE</scope>
    <source>
        <strain evidence="10">ChiSjej1B19-8411</strain>
    </source>
</reference>
<dbReference type="Proteomes" id="UP000886817">
    <property type="component" value="Unassembled WGS sequence"/>
</dbReference>
<gene>
    <name evidence="10" type="ORF">IAA45_11525</name>
</gene>
<dbReference type="PROSITE" id="PS50109">
    <property type="entry name" value="HIS_KIN"/>
    <property type="match status" value="1"/>
</dbReference>
<reference evidence="10" key="2">
    <citation type="submission" date="2021-04" db="EMBL/GenBank/DDBJ databases">
        <authorList>
            <person name="Gilroy R."/>
        </authorList>
    </citation>
    <scope>NUCLEOTIDE SEQUENCE</scope>
    <source>
        <strain evidence="10">ChiSjej1B19-8411</strain>
    </source>
</reference>
<dbReference type="Pfam" id="PF02518">
    <property type="entry name" value="HATPase_c"/>
    <property type="match status" value="1"/>
</dbReference>
<keyword evidence="5" id="KW-0808">Transferase</keyword>
<proteinExistence type="predicted"/>
<dbReference type="SUPFAM" id="SSF55874">
    <property type="entry name" value="ATPase domain of HSP90 chaperone/DNA topoisomerase II/histidine kinase"/>
    <property type="match status" value="1"/>
</dbReference>
<dbReference type="SMART" id="SM00388">
    <property type="entry name" value="HisKA"/>
    <property type="match status" value="1"/>
</dbReference>
<evidence type="ECO:0000256" key="1">
    <source>
        <dbReference type="ARBA" id="ARBA00000085"/>
    </source>
</evidence>
<comment type="subcellular location">
    <subcellularLocation>
        <location evidence="2">Membrane</location>
    </subcellularLocation>
</comment>
<keyword evidence="6 10" id="KW-0418">Kinase</keyword>
<evidence type="ECO:0000313" key="11">
    <source>
        <dbReference type="Proteomes" id="UP000886817"/>
    </source>
</evidence>
<dbReference type="EC" id="2.7.13.3" evidence="3"/>
<sequence length="556" mass="64368">MKTKKENRNKEKRHFGGYTGLKLRGFLILAFVFVYCLSMILATWVDQHAKRNDFQRVAMQMENQIRAQIESDFRFLRENTDLSEEEKREKWSSSLYAALSSYAANHSTKYQLVSAAAYDENGNRSAQSANLLLADISYGPWVLQKSFLLDDYLTDEELETLAQHEAHSLNVPENSQTAGKIFIGISAENTLSSIQVQHTRAAEGTETELVWKNEQIPNKEQLTGGRLLFPGIQANDILTWQEWMEHAYLHTFPDVCTVSDDIQEQGYFTVHRETSFYVYPDAAYDSQSFYTIMIRSVQRPWLAAIHSMNYIHLWGAVLTILCIVLVTGIVERTFQQKAFLEKRQRDFTNAIAHEMKTPLSVIRGFTENLQENTSEEKKPYYLEQIVKQTEWMDDMVKEMVFLSRLEASEYQFQKERLSVKNLIEKILEKQNPRITEKQITATIHCEEDFVIDGEKRFLEQAFAVLIDNAVAYNCQEGSITIHIEKERCTIENTGSNIPEEDLPRVCELFFTGDKNRSRQENHLGTGLYLANRIFQLHGLKFTIRNTDNGVQVQIHQ</sequence>
<dbReference type="Gene3D" id="3.30.565.10">
    <property type="entry name" value="Histidine kinase-like ATPase, C-terminal domain"/>
    <property type="match status" value="1"/>
</dbReference>
<feature type="transmembrane region" description="Helical" evidence="8">
    <location>
        <begin position="21"/>
        <end position="45"/>
    </location>
</feature>
<dbReference type="InterPro" id="IPR005467">
    <property type="entry name" value="His_kinase_dom"/>
</dbReference>
<evidence type="ECO:0000256" key="2">
    <source>
        <dbReference type="ARBA" id="ARBA00004370"/>
    </source>
</evidence>
<evidence type="ECO:0000313" key="10">
    <source>
        <dbReference type="EMBL" id="HIX60327.1"/>
    </source>
</evidence>
<dbReference type="InterPro" id="IPR036097">
    <property type="entry name" value="HisK_dim/P_sf"/>
</dbReference>
<keyword evidence="8" id="KW-1133">Transmembrane helix</keyword>
<dbReference type="PANTHER" id="PTHR45453">
    <property type="entry name" value="PHOSPHATE REGULON SENSOR PROTEIN PHOR"/>
    <property type="match status" value="1"/>
</dbReference>
<keyword evidence="4" id="KW-0597">Phosphoprotein</keyword>
<accession>A0A9D1WK67</accession>
<dbReference type="GO" id="GO:0000155">
    <property type="term" value="F:phosphorelay sensor kinase activity"/>
    <property type="evidence" value="ECO:0007669"/>
    <property type="project" value="InterPro"/>
</dbReference>
<dbReference type="SUPFAM" id="SSF47384">
    <property type="entry name" value="Homodimeric domain of signal transducing histidine kinase"/>
    <property type="match status" value="1"/>
</dbReference>
<evidence type="ECO:0000256" key="8">
    <source>
        <dbReference type="SAM" id="Phobius"/>
    </source>
</evidence>
<keyword evidence="7" id="KW-0902">Two-component regulatory system</keyword>
<evidence type="ECO:0000259" key="9">
    <source>
        <dbReference type="PROSITE" id="PS50109"/>
    </source>
</evidence>
<dbReference type="InterPro" id="IPR003594">
    <property type="entry name" value="HATPase_dom"/>
</dbReference>
<dbReference type="AlphaFoldDB" id="A0A9D1WK67"/>
<keyword evidence="8" id="KW-0812">Transmembrane</keyword>
<feature type="transmembrane region" description="Helical" evidence="8">
    <location>
        <begin position="310"/>
        <end position="330"/>
    </location>
</feature>
<comment type="catalytic activity">
    <reaction evidence="1">
        <text>ATP + protein L-histidine = ADP + protein N-phospho-L-histidine.</text>
        <dbReference type="EC" id="2.7.13.3"/>
    </reaction>
</comment>
<evidence type="ECO:0000256" key="6">
    <source>
        <dbReference type="ARBA" id="ARBA00022777"/>
    </source>
</evidence>